<evidence type="ECO:0000256" key="2">
    <source>
        <dbReference type="SAM" id="MobiDB-lite"/>
    </source>
</evidence>
<dbReference type="EMBL" id="LIAE01006433">
    <property type="protein sequence ID" value="PAV89706.1"/>
    <property type="molecule type" value="Genomic_DNA"/>
</dbReference>
<feature type="region of interest" description="Disordered" evidence="2">
    <location>
        <begin position="29"/>
        <end position="52"/>
    </location>
</feature>
<evidence type="ECO:0000313" key="4">
    <source>
        <dbReference type="Proteomes" id="UP000218231"/>
    </source>
</evidence>
<accession>A0A2A2LTY4</accession>
<feature type="coiled-coil region" evidence="1">
    <location>
        <begin position="58"/>
        <end position="161"/>
    </location>
</feature>
<sequence>MDILRSPLFSLWNSIIRLFYSAKKVVKDGGKDDERRAEVEDEKAKHQTDLEHDVNKPQRTVQTMKDEYEKRLNEINRQSRMQADSHKEQVAQMQQYAQRDAEKYQRAMQAMKEEYERKLDEINRQSRMQADSHKEQVAQIQQDAQRDAEKHQRAMQAMKEGYERKLDEIYRQGQMQAASCNSQVAQMQQDGQPSECQQVANTHNEQKDLAELRAKLDAMGGEHNMLQALLSLHIIANQCFELINKFQESYDTMAEKKKAAKSVEALVSSNLLGSHLAKAELNDAEGAHRAMKDLLIPALHKLMTAFTSFSAATGSIQLRDASVGQVTTVIIDFEIHIRDLTDEVSKTSNMQIKEVKQHEVEMRLLLKELSDKLKPDANDRLEA</sequence>
<evidence type="ECO:0000313" key="3">
    <source>
        <dbReference type="EMBL" id="PAV89706.1"/>
    </source>
</evidence>
<keyword evidence="1" id="KW-0175">Coiled coil</keyword>
<comment type="caution">
    <text evidence="3">The sequence shown here is derived from an EMBL/GenBank/DDBJ whole genome shotgun (WGS) entry which is preliminary data.</text>
</comment>
<name>A0A2A2LTY4_9BILA</name>
<evidence type="ECO:0000256" key="1">
    <source>
        <dbReference type="SAM" id="Coils"/>
    </source>
</evidence>
<dbReference type="AlphaFoldDB" id="A0A2A2LTY4"/>
<keyword evidence="4" id="KW-1185">Reference proteome</keyword>
<reference evidence="3 4" key="1">
    <citation type="journal article" date="2017" name="Curr. Biol.">
        <title>Genome architecture and evolution of a unichromosomal asexual nematode.</title>
        <authorList>
            <person name="Fradin H."/>
            <person name="Zegar C."/>
            <person name="Gutwein M."/>
            <person name="Lucas J."/>
            <person name="Kovtun M."/>
            <person name="Corcoran D."/>
            <person name="Baugh L.R."/>
            <person name="Kiontke K."/>
            <person name="Gunsalus K."/>
            <person name="Fitch D.H."/>
            <person name="Piano F."/>
        </authorList>
    </citation>
    <scope>NUCLEOTIDE SEQUENCE [LARGE SCALE GENOMIC DNA]</scope>
    <source>
        <strain evidence="3">PF1309</strain>
    </source>
</reference>
<organism evidence="3 4">
    <name type="scientific">Diploscapter pachys</name>
    <dbReference type="NCBI Taxonomy" id="2018661"/>
    <lineage>
        <taxon>Eukaryota</taxon>
        <taxon>Metazoa</taxon>
        <taxon>Ecdysozoa</taxon>
        <taxon>Nematoda</taxon>
        <taxon>Chromadorea</taxon>
        <taxon>Rhabditida</taxon>
        <taxon>Rhabditina</taxon>
        <taxon>Rhabditomorpha</taxon>
        <taxon>Rhabditoidea</taxon>
        <taxon>Rhabditidae</taxon>
        <taxon>Diploscapter</taxon>
    </lineage>
</organism>
<protein>
    <submittedName>
        <fullName evidence="3">Uncharacterized protein</fullName>
    </submittedName>
</protein>
<dbReference type="Proteomes" id="UP000218231">
    <property type="component" value="Unassembled WGS sequence"/>
</dbReference>
<gene>
    <name evidence="3" type="ORF">WR25_01456</name>
</gene>
<proteinExistence type="predicted"/>